<feature type="domain" description="DUF4825" evidence="2">
    <location>
        <begin position="35"/>
        <end position="120"/>
    </location>
</feature>
<reference evidence="3" key="1">
    <citation type="submission" date="2022-05" db="EMBL/GenBank/DDBJ databases">
        <title>Novel bacterial taxa in a minimal lignocellulolytic consortium and its capacity to transform plastics disclosed by genome-resolved metagenomics.</title>
        <authorList>
            <person name="Rodriguez C.A.D."/>
            <person name="Diaz-Garcia L."/>
            <person name="Herrera K."/>
            <person name="Tarazona N.A."/>
            <person name="Sproer C."/>
            <person name="Overmann J."/>
            <person name="Jimenez D.J."/>
        </authorList>
    </citation>
    <scope>NUCLEOTIDE SEQUENCE</scope>
    <source>
        <strain evidence="3">MAG5</strain>
    </source>
</reference>
<dbReference type="EMBL" id="CP097899">
    <property type="protein sequence ID" value="URN96264.1"/>
    <property type="molecule type" value="Genomic_DNA"/>
</dbReference>
<dbReference type="InterPro" id="IPR032250">
    <property type="entry name" value="DUF4825"/>
</dbReference>
<name>A0A9J6ZKB5_9BACL</name>
<dbReference type="Pfam" id="PF16107">
    <property type="entry name" value="DUF4825"/>
    <property type="match status" value="1"/>
</dbReference>
<feature type="signal peptide" evidence="1">
    <location>
        <begin position="1"/>
        <end position="25"/>
    </location>
</feature>
<dbReference type="PROSITE" id="PS51257">
    <property type="entry name" value="PROKAR_LIPOPROTEIN"/>
    <property type="match status" value="1"/>
</dbReference>
<dbReference type="KEGG" id="plig:NAG76_08640"/>
<dbReference type="AlphaFoldDB" id="A0A9J6ZKB5"/>
<gene>
    <name evidence="3" type="ORF">NAG76_08640</name>
</gene>
<evidence type="ECO:0000259" key="2">
    <source>
        <dbReference type="Pfam" id="PF16107"/>
    </source>
</evidence>
<proteinExistence type="predicted"/>
<evidence type="ECO:0000256" key="1">
    <source>
        <dbReference type="SAM" id="SignalP"/>
    </source>
</evidence>
<dbReference type="Proteomes" id="UP001056756">
    <property type="component" value="Chromosome"/>
</dbReference>
<accession>A0A9J6ZKB5</accession>
<keyword evidence="1" id="KW-0732">Signal</keyword>
<protein>
    <submittedName>
        <fullName evidence="3">DUF4825 domain-containing protein</fullName>
    </submittedName>
</protein>
<organism evidence="3 4">
    <name type="scientific">Candidatus Pristimantibacillus lignocellulolyticus</name>
    <dbReference type="NCBI Taxonomy" id="2994561"/>
    <lineage>
        <taxon>Bacteria</taxon>
        <taxon>Bacillati</taxon>
        <taxon>Bacillota</taxon>
        <taxon>Bacilli</taxon>
        <taxon>Bacillales</taxon>
        <taxon>Paenibacillaceae</taxon>
        <taxon>Candidatus Pristimantibacillus</taxon>
    </lineage>
</organism>
<feature type="chain" id="PRO_5039935408" evidence="1">
    <location>
        <begin position="26"/>
        <end position="167"/>
    </location>
</feature>
<evidence type="ECO:0000313" key="4">
    <source>
        <dbReference type="Proteomes" id="UP001056756"/>
    </source>
</evidence>
<evidence type="ECO:0000313" key="3">
    <source>
        <dbReference type="EMBL" id="URN96264.1"/>
    </source>
</evidence>
<sequence length="167" mass="18868">MHIKSSRLIWIACICLFMISGCSQSNNQSTENTDLFQYKNSFVGDNSAVSHILNGLPLSGSLTSFELATEEEPYGILVSYNSSSVNPTTNEGFTQMVYNTTYLITLVQNVDWVQYNIGDQTLRITREQLNEFYYNDLQNFDSTSSLEGLVSLNISRIFKFKEVIAPN</sequence>